<gene>
    <name evidence="5" type="ORF">E1218_04750</name>
</gene>
<accession>A0A4R4XFL6</accession>
<protein>
    <submittedName>
        <fullName evidence="5">AsnC family transcriptional regulator</fullName>
    </submittedName>
</protein>
<dbReference type="SUPFAM" id="SSF54909">
    <property type="entry name" value="Dimeric alpha+beta barrel"/>
    <property type="match status" value="1"/>
</dbReference>
<name>A0A4R4XFL6_9ACTN</name>
<dbReference type="RefSeq" id="WP_132316615.1">
    <property type="nucleotide sequence ID" value="NZ_SMKR01000012.1"/>
</dbReference>
<dbReference type="InterPro" id="IPR019888">
    <property type="entry name" value="Tscrpt_reg_AsnC-like"/>
</dbReference>
<dbReference type="PANTHER" id="PTHR30154:SF34">
    <property type="entry name" value="TRANSCRIPTIONAL REGULATOR AZLB"/>
    <property type="match status" value="1"/>
</dbReference>
<dbReference type="AlphaFoldDB" id="A0A4R4XFL6"/>
<comment type="caution">
    <text evidence="5">The sequence shown here is derived from an EMBL/GenBank/DDBJ whole genome shotgun (WGS) entry which is preliminary data.</text>
</comment>
<feature type="domain" description="HTH asnC-type" evidence="4">
    <location>
        <begin position="177"/>
        <end position="237"/>
    </location>
</feature>
<evidence type="ECO:0000313" key="5">
    <source>
        <dbReference type="EMBL" id="TDD29339.1"/>
    </source>
</evidence>
<reference evidence="5 6" key="1">
    <citation type="submission" date="2019-02" db="EMBL/GenBank/DDBJ databases">
        <title>Draft genome sequences of novel Actinobacteria.</title>
        <authorList>
            <person name="Sahin N."/>
            <person name="Ay H."/>
            <person name="Saygin H."/>
        </authorList>
    </citation>
    <scope>NUCLEOTIDE SEQUENCE [LARGE SCALE GENOMIC DNA]</scope>
    <source>
        <strain evidence="5 6">16K104</strain>
    </source>
</reference>
<dbReference type="InterPro" id="IPR036390">
    <property type="entry name" value="WH_DNA-bd_sf"/>
</dbReference>
<dbReference type="SMART" id="SM00344">
    <property type="entry name" value="HTH_ASNC"/>
    <property type="match status" value="2"/>
</dbReference>
<dbReference type="PANTHER" id="PTHR30154">
    <property type="entry name" value="LEUCINE-RESPONSIVE REGULATORY PROTEIN"/>
    <property type="match status" value="1"/>
</dbReference>
<dbReference type="PRINTS" id="PR00033">
    <property type="entry name" value="HTHASNC"/>
</dbReference>
<dbReference type="PROSITE" id="PS50956">
    <property type="entry name" value="HTH_ASNC_2"/>
    <property type="match status" value="1"/>
</dbReference>
<dbReference type="InterPro" id="IPR036388">
    <property type="entry name" value="WH-like_DNA-bd_sf"/>
</dbReference>
<dbReference type="GO" id="GO:0043200">
    <property type="term" value="P:response to amino acid"/>
    <property type="evidence" value="ECO:0007669"/>
    <property type="project" value="TreeGrafter"/>
</dbReference>
<dbReference type="EMBL" id="SMKR01000012">
    <property type="protein sequence ID" value="TDD29339.1"/>
    <property type="molecule type" value="Genomic_DNA"/>
</dbReference>
<dbReference type="SUPFAM" id="SSF46785">
    <property type="entry name" value="Winged helix' DNA-binding domain"/>
    <property type="match status" value="2"/>
</dbReference>
<dbReference type="OrthoDB" id="4050641at2"/>
<dbReference type="Pfam" id="PF01037">
    <property type="entry name" value="AsnC_trans_reg"/>
    <property type="match status" value="1"/>
</dbReference>
<keyword evidence="3" id="KW-0804">Transcription</keyword>
<evidence type="ECO:0000259" key="4">
    <source>
        <dbReference type="PROSITE" id="PS50956"/>
    </source>
</evidence>
<dbReference type="GO" id="GO:0043565">
    <property type="term" value="F:sequence-specific DNA binding"/>
    <property type="evidence" value="ECO:0007669"/>
    <property type="project" value="InterPro"/>
</dbReference>
<evidence type="ECO:0000313" key="6">
    <source>
        <dbReference type="Proteomes" id="UP000295172"/>
    </source>
</evidence>
<keyword evidence="2" id="KW-0238">DNA-binding</keyword>
<dbReference type="Pfam" id="PF13404">
    <property type="entry name" value="HTH_AsnC-type"/>
    <property type="match status" value="2"/>
</dbReference>
<dbReference type="InterPro" id="IPR019887">
    <property type="entry name" value="Tscrpt_reg_AsnC/Lrp_C"/>
</dbReference>
<sequence>MTPEQAPTLDDLDRRIVAALQVDGRAPWSRIADVLGESERTVMRRGAELIARNVVRISALFGPNAAVLVRAECAIGAVRTTATALAQRSDSVFAYALTGTIECVAEIRVSTADLPALVLDELPATVGLVRAQADPILRVLRSVRQWRPPILNPAQIAALETPPHGVQQPNTDDPPLLSPTDRAIVRVLAEDGRASLTTIALRAGISESTARRRLEWLQNNGHLWSRAVVEPRYLGYPVEAILWIRVLPGRLESFTARLVADPHVREAIAIAGEFDLAVNVAVPDQASLYGLVAGSWRSQVQSVQVSVVLQAMKRSGVRVPLGARDL</sequence>
<keyword evidence="6" id="KW-1185">Reference proteome</keyword>
<evidence type="ECO:0000256" key="1">
    <source>
        <dbReference type="ARBA" id="ARBA00023015"/>
    </source>
</evidence>
<dbReference type="Gene3D" id="3.30.70.920">
    <property type="match status" value="1"/>
</dbReference>
<dbReference type="GO" id="GO:0005829">
    <property type="term" value="C:cytosol"/>
    <property type="evidence" value="ECO:0007669"/>
    <property type="project" value="TreeGrafter"/>
</dbReference>
<dbReference type="InterPro" id="IPR011008">
    <property type="entry name" value="Dimeric_a/b-barrel"/>
</dbReference>
<proteinExistence type="predicted"/>
<keyword evidence="1" id="KW-0805">Transcription regulation</keyword>
<evidence type="ECO:0000256" key="3">
    <source>
        <dbReference type="ARBA" id="ARBA00023163"/>
    </source>
</evidence>
<evidence type="ECO:0000256" key="2">
    <source>
        <dbReference type="ARBA" id="ARBA00023125"/>
    </source>
</evidence>
<dbReference type="Proteomes" id="UP000295172">
    <property type="component" value="Unassembled WGS sequence"/>
</dbReference>
<organism evidence="5 6">
    <name type="scientific">Kribbella turkmenica</name>
    <dbReference type="NCBI Taxonomy" id="2530375"/>
    <lineage>
        <taxon>Bacteria</taxon>
        <taxon>Bacillati</taxon>
        <taxon>Actinomycetota</taxon>
        <taxon>Actinomycetes</taxon>
        <taxon>Propionibacteriales</taxon>
        <taxon>Kribbellaceae</taxon>
        <taxon>Kribbella</taxon>
    </lineage>
</organism>
<dbReference type="Gene3D" id="1.10.10.10">
    <property type="entry name" value="Winged helix-like DNA-binding domain superfamily/Winged helix DNA-binding domain"/>
    <property type="match status" value="2"/>
</dbReference>
<dbReference type="InterPro" id="IPR000485">
    <property type="entry name" value="AsnC-type_HTH_dom"/>
</dbReference>